<feature type="transmembrane region" description="Helical" evidence="3">
    <location>
        <begin position="140"/>
        <end position="160"/>
    </location>
</feature>
<gene>
    <name evidence="4" type="ORF">BL240_27175</name>
</gene>
<evidence type="ECO:0000256" key="3">
    <source>
        <dbReference type="SAM" id="Phobius"/>
    </source>
</evidence>
<feature type="region of interest" description="Disordered" evidence="2">
    <location>
        <begin position="247"/>
        <end position="291"/>
    </location>
</feature>
<accession>A0A1L5PXN8</accession>
<protein>
    <recommendedName>
        <fullName evidence="6">RHS repeat-associated core domain-containing protein</fullName>
    </recommendedName>
</protein>
<keyword evidence="3" id="KW-1133">Transmembrane helix</keyword>
<evidence type="ECO:0000256" key="2">
    <source>
        <dbReference type="SAM" id="MobiDB-lite"/>
    </source>
</evidence>
<dbReference type="EMBL" id="CP018743">
    <property type="protein sequence ID" value="APO84930.1"/>
    <property type="molecule type" value="Genomic_DNA"/>
</dbReference>
<name>A0A1L5PXN8_PSEPU</name>
<dbReference type="AlphaFoldDB" id="A0A1L5PXN8"/>
<evidence type="ECO:0000313" key="5">
    <source>
        <dbReference type="Proteomes" id="UP000185146"/>
    </source>
</evidence>
<dbReference type="NCBIfam" id="TIGR03696">
    <property type="entry name" value="Rhs_assc_core"/>
    <property type="match status" value="1"/>
</dbReference>
<feature type="region of interest" description="Disordered" evidence="2">
    <location>
        <begin position="206"/>
        <end position="235"/>
    </location>
</feature>
<dbReference type="Proteomes" id="UP000185146">
    <property type="component" value="Chromosome"/>
</dbReference>
<feature type="compositionally biased region" description="Polar residues" evidence="2">
    <location>
        <begin position="206"/>
        <end position="219"/>
    </location>
</feature>
<feature type="compositionally biased region" description="Polar residues" evidence="2">
    <location>
        <begin position="226"/>
        <end position="235"/>
    </location>
</feature>
<sequence length="291" mass="31498">MAVDNSNTVMSELRDSGKAQFAYTPYGHRTVQGESNNPLAFNGEILDTPTDCYLLGSYRLASPGSYRFYSDDDQSPFGKGGLNSKAYCAGDPVNYVDPTGHFPLANFLNIAMMITGGASVGTTIAAALVKDPKSRNILNITSIVLGTAAAALMAGSLLRYRFRSAQLKKDNQRLENNVDALRETVRIQQETITRQNGSINRLRNIMNPPQSAASSNSVSHAPASPMQPQTSSGVNSRVHYNAHTSEVLTPFSTPRTQHNAGSPPPTYSKSDPFPNSFPKSISGFRQQTFGR</sequence>
<keyword evidence="1" id="KW-0175">Coiled coil</keyword>
<feature type="compositionally biased region" description="Polar residues" evidence="2">
    <location>
        <begin position="277"/>
        <end position="291"/>
    </location>
</feature>
<proteinExistence type="predicted"/>
<feature type="compositionally biased region" description="Polar residues" evidence="2">
    <location>
        <begin position="247"/>
        <end position="260"/>
    </location>
</feature>
<evidence type="ECO:0008006" key="6">
    <source>
        <dbReference type="Google" id="ProtNLM"/>
    </source>
</evidence>
<dbReference type="InterPro" id="IPR022385">
    <property type="entry name" value="Rhs_assc_core"/>
</dbReference>
<feature type="coiled-coil region" evidence="1">
    <location>
        <begin position="157"/>
        <end position="191"/>
    </location>
</feature>
<evidence type="ECO:0000256" key="1">
    <source>
        <dbReference type="SAM" id="Coils"/>
    </source>
</evidence>
<dbReference type="Gene3D" id="2.180.10.10">
    <property type="entry name" value="RHS repeat-associated core"/>
    <property type="match status" value="1"/>
</dbReference>
<organism evidence="4 5">
    <name type="scientific">Pseudomonas putida</name>
    <name type="common">Arthrobacter siderocapsulatus</name>
    <dbReference type="NCBI Taxonomy" id="303"/>
    <lineage>
        <taxon>Bacteria</taxon>
        <taxon>Pseudomonadati</taxon>
        <taxon>Pseudomonadota</taxon>
        <taxon>Gammaproteobacteria</taxon>
        <taxon>Pseudomonadales</taxon>
        <taxon>Pseudomonadaceae</taxon>
        <taxon>Pseudomonas</taxon>
    </lineage>
</organism>
<reference evidence="4 5" key="1">
    <citation type="submission" date="2016-12" db="EMBL/GenBank/DDBJ databases">
        <title>Draft Genome Sequence of Mercury Resistant Pseudomonas DRA525.</title>
        <authorList>
            <person name="Drace K.M."/>
        </authorList>
    </citation>
    <scope>NUCLEOTIDE SEQUENCE [LARGE SCALE GENOMIC DNA]</scope>
    <source>
        <strain evidence="4 5">DRA525</strain>
    </source>
</reference>
<feature type="transmembrane region" description="Helical" evidence="3">
    <location>
        <begin position="107"/>
        <end position="128"/>
    </location>
</feature>
<evidence type="ECO:0000313" key="4">
    <source>
        <dbReference type="EMBL" id="APO84930.1"/>
    </source>
</evidence>
<keyword evidence="3" id="KW-0472">Membrane</keyword>
<keyword evidence="3" id="KW-0812">Transmembrane</keyword>